<keyword evidence="2" id="KW-1185">Reference proteome</keyword>
<accession>A0ABP0HY74</accession>
<proteinExistence type="predicted"/>
<evidence type="ECO:0000313" key="2">
    <source>
        <dbReference type="Proteomes" id="UP001642484"/>
    </source>
</evidence>
<gene>
    <name evidence="1" type="ORF">CCMP2556_LOCUS3707</name>
</gene>
<protein>
    <submittedName>
        <fullName evidence="1">Uncharacterized protein</fullName>
    </submittedName>
</protein>
<dbReference type="EMBL" id="CAXAMN010001459">
    <property type="protein sequence ID" value="CAK8994592.1"/>
    <property type="molecule type" value="Genomic_DNA"/>
</dbReference>
<dbReference type="Proteomes" id="UP001642484">
    <property type="component" value="Unassembled WGS sequence"/>
</dbReference>
<reference evidence="1 2" key="1">
    <citation type="submission" date="2024-02" db="EMBL/GenBank/DDBJ databases">
        <authorList>
            <person name="Chen Y."/>
            <person name="Shah S."/>
            <person name="Dougan E. K."/>
            <person name="Thang M."/>
            <person name="Chan C."/>
        </authorList>
    </citation>
    <scope>NUCLEOTIDE SEQUENCE [LARGE SCALE GENOMIC DNA]</scope>
</reference>
<comment type="caution">
    <text evidence="1">The sequence shown here is derived from an EMBL/GenBank/DDBJ whole genome shotgun (WGS) entry which is preliminary data.</text>
</comment>
<name>A0ABP0HY74_9DINO</name>
<evidence type="ECO:0000313" key="1">
    <source>
        <dbReference type="EMBL" id="CAK8994592.1"/>
    </source>
</evidence>
<organism evidence="1 2">
    <name type="scientific">Durusdinium trenchii</name>
    <dbReference type="NCBI Taxonomy" id="1381693"/>
    <lineage>
        <taxon>Eukaryota</taxon>
        <taxon>Sar</taxon>
        <taxon>Alveolata</taxon>
        <taxon>Dinophyceae</taxon>
        <taxon>Suessiales</taxon>
        <taxon>Symbiodiniaceae</taxon>
        <taxon>Durusdinium</taxon>
    </lineage>
</organism>
<sequence length="123" mass="13287">MYSWRTCCQADFSFQSSLFSCARCPTLRCGWVVGAWLTMGLLNEAFTFIESTDWKDHNAQVRLPRSVAAATELTLVAALAPLIPSDISIGIGDRIYATDASGTRGAVCSTAVSSDIAQILFKT</sequence>